<dbReference type="Proteomes" id="UP001431783">
    <property type="component" value="Unassembled WGS sequence"/>
</dbReference>
<dbReference type="EMBL" id="JARQZJ010000002">
    <property type="protein sequence ID" value="KAK9870084.1"/>
    <property type="molecule type" value="Genomic_DNA"/>
</dbReference>
<keyword evidence="5 8" id="KW-0472">Membrane</keyword>
<keyword evidence="6" id="KW-0675">Receptor</keyword>
<evidence type="ECO:0000256" key="8">
    <source>
        <dbReference type="SAM" id="Phobius"/>
    </source>
</evidence>
<evidence type="ECO:0000256" key="7">
    <source>
        <dbReference type="ARBA" id="ARBA00023180"/>
    </source>
</evidence>
<evidence type="ECO:0000256" key="3">
    <source>
        <dbReference type="ARBA" id="ARBA00022692"/>
    </source>
</evidence>
<sequence length="556" mass="64908">MISNISAPLITSTILTCINDILKIHTTPSDNVVSLTRDLILEVPVFYSMPVGDRRVRTYPFPAHMYIANLDIINYRETLAILKEQYQLNARAKFIIITKNLSREVIDIFSEYLISDVIFVNPLSGSINTYNPFGKKTFYDIDMEISTLGNCVASLENAFAKLPLFDKKIPDQWNGCPVKICMIYEPPYTMCSDCKHPGISIEIFNFVSKMMNMTPKWIVRENPKEGDFNQYFYDSLYTNERCDLHVGLTLDLLYDVTYCYLFDDLYFFVPTPKLLPRWRYVLKALTVEIWICWIVTIVILSSLWLIFRKIQGERNTAVKAVEVFWTNIDYFVEQYPELTAKTLSMKIIFLLMFCSSFFMNMIFKCNFNYILTGINFEDPIESVSDMIKRNMFFGYLYDEFYILWLNDETSGNYINSHSKICDFSYKCFNQTAFDRNFVSMQILRFYKYIQDLYVDDDGLPLIRLIHPPVISFGVVGLLPLGHPITVTVNRILLDLDAYGFIDFVLSKYDNNIVMEPPSHFSEMKLSLEHIVAPSVIWFSGFLLGFVIFLMEVYHYI</sequence>
<proteinExistence type="predicted"/>
<evidence type="ECO:0008006" key="11">
    <source>
        <dbReference type="Google" id="ProtNLM"/>
    </source>
</evidence>
<gene>
    <name evidence="9" type="ORF">WA026_006179</name>
</gene>
<protein>
    <recommendedName>
        <fullName evidence="11">Ionotropic receptor</fullName>
    </recommendedName>
</protein>
<evidence type="ECO:0000313" key="10">
    <source>
        <dbReference type="Proteomes" id="UP001431783"/>
    </source>
</evidence>
<comment type="caution">
    <text evidence="9">The sequence shown here is derived from an EMBL/GenBank/DDBJ whole genome shotgun (WGS) entry which is preliminary data.</text>
</comment>
<dbReference type="InterPro" id="IPR052192">
    <property type="entry name" value="Insect_Ionotropic_Sensory_Rcpt"/>
</dbReference>
<keyword evidence="2" id="KW-1003">Cell membrane</keyword>
<evidence type="ECO:0000256" key="6">
    <source>
        <dbReference type="ARBA" id="ARBA00023170"/>
    </source>
</evidence>
<evidence type="ECO:0000256" key="5">
    <source>
        <dbReference type="ARBA" id="ARBA00023136"/>
    </source>
</evidence>
<feature type="transmembrane region" description="Helical" evidence="8">
    <location>
        <begin position="343"/>
        <end position="363"/>
    </location>
</feature>
<feature type="transmembrane region" description="Helical" evidence="8">
    <location>
        <begin position="530"/>
        <end position="550"/>
    </location>
</feature>
<keyword evidence="10" id="KW-1185">Reference proteome</keyword>
<evidence type="ECO:0000256" key="1">
    <source>
        <dbReference type="ARBA" id="ARBA00004651"/>
    </source>
</evidence>
<dbReference type="AlphaFoldDB" id="A0AAW1TP28"/>
<dbReference type="GO" id="GO:0005886">
    <property type="term" value="C:plasma membrane"/>
    <property type="evidence" value="ECO:0007669"/>
    <property type="project" value="UniProtKB-SubCell"/>
</dbReference>
<evidence type="ECO:0000256" key="4">
    <source>
        <dbReference type="ARBA" id="ARBA00022989"/>
    </source>
</evidence>
<comment type="subcellular location">
    <subcellularLocation>
        <location evidence="1">Cell membrane</location>
        <topology evidence="1">Multi-pass membrane protein</topology>
    </subcellularLocation>
</comment>
<reference evidence="9 10" key="1">
    <citation type="submission" date="2023-03" db="EMBL/GenBank/DDBJ databases">
        <title>Genome insight into feeding habits of ladybird beetles.</title>
        <authorList>
            <person name="Li H.-S."/>
            <person name="Huang Y.-H."/>
            <person name="Pang H."/>
        </authorList>
    </citation>
    <scope>NUCLEOTIDE SEQUENCE [LARGE SCALE GENOMIC DNA]</scope>
    <source>
        <strain evidence="9">SYSU_2023b</strain>
        <tissue evidence="9">Whole body</tissue>
    </source>
</reference>
<evidence type="ECO:0000256" key="2">
    <source>
        <dbReference type="ARBA" id="ARBA00022475"/>
    </source>
</evidence>
<keyword evidence="3 8" id="KW-0812">Transmembrane</keyword>
<keyword evidence="7" id="KW-0325">Glycoprotein</keyword>
<dbReference type="PANTHER" id="PTHR42643:SF30">
    <property type="entry name" value="IONOTROPIC RECEPTOR 40A-RELATED"/>
    <property type="match status" value="1"/>
</dbReference>
<dbReference type="PANTHER" id="PTHR42643">
    <property type="entry name" value="IONOTROPIC RECEPTOR 20A-RELATED"/>
    <property type="match status" value="1"/>
</dbReference>
<accession>A0AAW1TP28</accession>
<feature type="transmembrane region" description="Helical" evidence="8">
    <location>
        <begin position="287"/>
        <end position="307"/>
    </location>
</feature>
<organism evidence="9 10">
    <name type="scientific">Henosepilachna vigintioctopunctata</name>
    <dbReference type="NCBI Taxonomy" id="420089"/>
    <lineage>
        <taxon>Eukaryota</taxon>
        <taxon>Metazoa</taxon>
        <taxon>Ecdysozoa</taxon>
        <taxon>Arthropoda</taxon>
        <taxon>Hexapoda</taxon>
        <taxon>Insecta</taxon>
        <taxon>Pterygota</taxon>
        <taxon>Neoptera</taxon>
        <taxon>Endopterygota</taxon>
        <taxon>Coleoptera</taxon>
        <taxon>Polyphaga</taxon>
        <taxon>Cucujiformia</taxon>
        <taxon>Coccinelloidea</taxon>
        <taxon>Coccinellidae</taxon>
        <taxon>Epilachninae</taxon>
        <taxon>Epilachnini</taxon>
        <taxon>Henosepilachna</taxon>
    </lineage>
</organism>
<dbReference type="SUPFAM" id="SSF53850">
    <property type="entry name" value="Periplasmic binding protein-like II"/>
    <property type="match status" value="1"/>
</dbReference>
<keyword evidence="4 8" id="KW-1133">Transmembrane helix</keyword>
<evidence type="ECO:0000313" key="9">
    <source>
        <dbReference type="EMBL" id="KAK9870084.1"/>
    </source>
</evidence>
<name>A0AAW1TP28_9CUCU</name>